<dbReference type="PANTHER" id="PTHR32303">
    <property type="entry name" value="QUINOPROTEIN ALCOHOL DEHYDROGENASE (CYTOCHROME C)"/>
    <property type="match status" value="1"/>
</dbReference>
<name>E6N4M7_CALS0</name>
<evidence type="ECO:0000313" key="8">
    <source>
        <dbReference type="EMBL" id="BAJ50088.1"/>
    </source>
</evidence>
<accession>E6N4M7</accession>
<keyword evidence="4" id="KW-0472">Membrane</keyword>
<evidence type="ECO:0000313" key="9">
    <source>
        <dbReference type="Proteomes" id="UP000008120"/>
    </source>
</evidence>
<dbReference type="Pfam" id="PF01011">
    <property type="entry name" value="PQQ"/>
    <property type="match status" value="1"/>
</dbReference>
<protein>
    <recommendedName>
        <fullName evidence="5 6">Pyrrolo-quinoline quinone repeat domain-containing protein</fullName>
    </recommendedName>
</protein>
<evidence type="ECO:0000313" key="7">
    <source>
        <dbReference type="EMBL" id="BAJ47246.1"/>
    </source>
</evidence>
<dbReference type="Pfam" id="PF13360">
    <property type="entry name" value="PQQ_2"/>
    <property type="match status" value="1"/>
</dbReference>
<feature type="domain" description="Pyrrolo-quinoline quinone repeat" evidence="5">
    <location>
        <begin position="305"/>
        <end position="375"/>
    </location>
</feature>
<comment type="similarity">
    <text evidence="2">Belongs to the bacterial PQQ dehydrogenase family.</text>
</comment>
<keyword evidence="3" id="KW-0560">Oxidoreductase</keyword>
<comment type="cofactor">
    <cofactor evidence="1">
        <name>pyrroloquinoline quinone</name>
        <dbReference type="ChEBI" id="CHEBI:58442"/>
    </cofactor>
</comment>
<dbReference type="EMBL" id="AP011831">
    <property type="protein sequence ID" value="BAJ47246.1"/>
    <property type="molecule type" value="Genomic_DNA"/>
</dbReference>
<evidence type="ECO:0000256" key="4">
    <source>
        <dbReference type="SAM" id="Phobius"/>
    </source>
</evidence>
<reference evidence="7 9" key="1">
    <citation type="journal article" date="2005" name="Environ. Microbiol.">
        <title>Genetic and functional properties of uncultivated thermophilic crenarchaeotes from a subsurface gold mine as revealed by analysis of genome fragments.</title>
        <authorList>
            <person name="Nunoura T."/>
            <person name="Hirayama H."/>
            <person name="Takami H."/>
            <person name="Oida H."/>
            <person name="Nishi S."/>
            <person name="Shimamura S."/>
            <person name="Suzuki Y."/>
            <person name="Inagaki F."/>
            <person name="Takai K."/>
            <person name="Nealson K.H."/>
            <person name="Horikoshi K."/>
        </authorList>
    </citation>
    <scope>NUCLEOTIDE SEQUENCE [LARGE SCALE GENOMIC DNA]</scope>
</reference>
<keyword evidence="4" id="KW-1133">Transmembrane helix</keyword>
<dbReference type="EMBL" id="BA000048">
    <property type="protein sequence ID" value="BAJ50088.1"/>
    <property type="molecule type" value="Genomic_DNA"/>
</dbReference>
<evidence type="ECO:0000256" key="2">
    <source>
        <dbReference type="ARBA" id="ARBA00008156"/>
    </source>
</evidence>
<evidence type="ECO:0000256" key="1">
    <source>
        <dbReference type="ARBA" id="ARBA00001931"/>
    </source>
</evidence>
<reference evidence="7 9" key="2">
    <citation type="journal article" date="2011" name="Nucleic Acids Res.">
        <title>Insights into the evolution of Archaea and eukaryotic protein modifier systems revealed by the genome of a novel archaeal group.</title>
        <authorList>
            <person name="Nunoura T."/>
            <person name="Takaki Y."/>
            <person name="Kakuta J."/>
            <person name="Nishi S."/>
            <person name="Sugahara J."/>
            <person name="Kazama H."/>
            <person name="Chee G."/>
            <person name="Hattori M."/>
            <person name="Kanai A."/>
            <person name="Atomi H."/>
            <person name="Takai K."/>
            <person name="Takami H."/>
        </authorList>
    </citation>
    <scope>NUCLEOTIDE SEQUENCE [LARGE SCALE GENOMIC DNA]</scope>
</reference>
<feature type="domain" description="Pyrrolo-quinoline quinone repeat" evidence="6">
    <location>
        <begin position="485"/>
        <end position="572"/>
    </location>
</feature>
<keyword evidence="4" id="KW-0812">Transmembrane</keyword>
<evidence type="ECO:0000259" key="5">
    <source>
        <dbReference type="Pfam" id="PF01011"/>
    </source>
</evidence>
<dbReference type="InterPro" id="IPR002372">
    <property type="entry name" value="PQQ_rpt_dom"/>
</dbReference>
<dbReference type="BioCyc" id="CCAL311458:G131R-230-MONOMER"/>
<dbReference type="SMART" id="SM00564">
    <property type="entry name" value="PQQ"/>
    <property type="match status" value="5"/>
</dbReference>
<evidence type="ECO:0000256" key="3">
    <source>
        <dbReference type="ARBA" id="ARBA00023002"/>
    </source>
</evidence>
<dbReference type="InterPro" id="IPR018391">
    <property type="entry name" value="PQQ_b-propeller_rpt"/>
</dbReference>
<gene>
    <name evidence="8" type="ORF">CSUB_C0227</name>
    <name evidence="7" type="ORF">HGMM_F15E11C20</name>
</gene>
<dbReference type="PANTHER" id="PTHR32303:SF10">
    <property type="entry name" value="OUTER MEMBRANE PROTEIN ASSEMBLY FACTOR BAMB"/>
    <property type="match status" value="1"/>
</dbReference>
<dbReference type="Proteomes" id="UP000008120">
    <property type="component" value="Chromosome"/>
</dbReference>
<proteinExistence type="inferred from homology"/>
<dbReference type="SUPFAM" id="SSF50998">
    <property type="entry name" value="Quinoprotein alcohol dehydrogenase-like"/>
    <property type="match status" value="2"/>
</dbReference>
<dbReference type="STRING" id="311458.CSUB_C0227"/>
<dbReference type="AlphaFoldDB" id="E6N4M7"/>
<organism evidence="7 9">
    <name type="scientific">Caldiarchaeum subterraneum</name>
    <dbReference type="NCBI Taxonomy" id="311458"/>
    <lineage>
        <taxon>Archaea</taxon>
        <taxon>Nitrososphaerota</taxon>
        <taxon>Candidatus Caldarchaeales</taxon>
        <taxon>Candidatus Caldarchaeaceae</taxon>
        <taxon>Candidatus Caldarchaeum</taxon>
    </lineage>
</organism>
<dbReference type="KEGG" id="csu:CSUB_C0227"/>
<dbReference type="InterPro" id="IPR011047">
    <property type="entry name" value="Quinoprotein_ADH-like_sf"/>
</dbReference>
<feature type="transmembrane region" description="Helical" evidence="4">
    <location>
        <begin position="632"/>
        <end position="653"/>
    </location>
</feature>
<evidence type="ECO:0000259" key="6">
    <source>
        <dbReference type="Pfam" id="PF13360"/>
    </source>
</evidence>
<dbReference type="Gene3D" id="2.140.10.10">
    <property type="entry name" value="Quinoprotein alcohol dehydrogenase-like superfamily"/>
    <property type="match status" value="1"/>
</dbReference>
<sequence>MFRYFWKCLIALVIYMGKMRALALVLSVIMLLTMFSSANSQTTGGEWLSAGAGPHNMKYSYASSLSSDNVGELFQEWFLPVPPSRVGGIHGVTHPILVKYGVGYAVTNGYLVYSFDLRGGKIFWTIELQPPPALNPSVSSERLGHIYQVLLVKAGSDELLVVGTSWQRIYLLDSFTGRLVHAVDLLTPNEAVDGNIGKYGGIPVNIAYDSRRNILITGSTSPDTENSGRGFIDGYAVSQEGVRRVWRIFLMPPQTHNTPEWTLNFVKNTRYAWAMDGDDVVNLKAFDENLLLNDWMAAAGSPPKAGVMASWMNGWALDEDAGVVYVGVSHPMPSLDAEGRRGPNIPSSSVLALKVETGEVLWLFQAIPHDVWGYGCNGGVSLVGNTVLALCGNGVLYALDKDTGQMLWMFEPPVNTGGNLSQLSIHDTNQMNTPYMGYGVQVGKTVTVSPPPKALLSYAVNPNSRSVYYAFPLYSESIEVKPPLRSKNVFSQSQQSNLMLYSVDLSTGRLLWEKKLEGVGSSFISAASDIVLVQTSSSGLYIFSEKDGEIKYSKPAIGTTLSHATVGVDVEGGPRIIIAMSSVTDPGYIASFRLLPKNMEQNGTVSVITEHTTITRTVTMQLNIADFSGGGWVLYVIVVVLAASALTSLFFVLRRSRESRSV</sequence>
<dbReference type="GO" id="GO:0016491">
    <property type="term" value="F:oxidoreductase activity"/>
    <property type="evidence" value="ECO:0007669"/>
    <property type="project" value="UniProtKB-KW"/>
</dbReference>